<dbReference type="HOGENOM" id="CLU_092720_3_0_9"/>
<name>Q5M2P4_STRT2</name>
<keyword evidence="7" id="KW-1185">Reference proteome</keyword>
<dbReference type="EMBL" id="CP000023">
    <property type="protein sequence ID" value="AAV61362.1"/>
    <property type="molecule type" value="Genomic_DNA"/>
</dbReference>
<dbReference type="PATRIC" id="fig|264199.4.peg.1740"/>
<evidence type="ECO:0000313" key="7">
    <source>
        <dbReference type="Proteomes" id="UP000001170"/>
    </source>
</evidence>
<evidence type="ECO:0000256" key="4">
    <source>
        <dbReference type="ARBA" id="ARBA00023136"/>
    </source>
</evidence>
<dbReference type="PANTHER" id="PTHR37306:SF1">
    <property type="entry name" value="COLICIN V PRODUCTION PROTEIN"/>
    <property type="match status" value="1"/>
</dbReference>
<keyword evidence="3 5" id="KW-1133">Transmembrane helix</keyword>
<evidence type="ECO:0000256" key="1">
    <source>
        <dbReference type="ARBA" id="ARBA00004141"/>
    </source>
</evidence>
<gene>
    <name evidence="6" type="ordered locus">stu1763</name>
</gene>
<evidence type="ECO:0000256" key="2">
    <source>
        <dbReference type="ARBA" id="ARBA00022692"/>
    </source>
</evidence>
<dbReference type="Pfam" id="PF02674">
    <property type="entry name" value="Colicin_V"/>
    <property type="match status" value="1"/>
</dbReference>
<dbReference type="PANTHER" id="PTHR37306">
    <property type="entry name" value="COLICIN V PRODUCTION PROTEIN"/>
    <property type="match status" value="1"/>
</dbReference>
<evidence type="ECO:0000256" key="3">
    <source>
        <dbReference type="ARBA" id="ARBA00022989"/>
    </source>
</evidence>
<proteinExistence type="predicted"/>
<evidence type="ECO:0000256" key="5">
    <source>
        <dbReference type="SAM" id="Phobius"/>
    </source>
</evidence>
<accession>Q5M2P4</accession>
<keyword evidence="2 5" id="KW-0812">Transmembrane</keyword>
<dbReference type="GO" id="GO:0016020">
    <property type="term" value="C:membrane"/>
    <property type="evidence" value="ECO:0007669"/>
    <property type="project" value="UniProtKB-SubCell"/>
</dbReference>
<feature type="transmembrane region" description="Helical" evidence="5">
    <location>
        <begin position="119"/>
        <end position="141"/>
    </location>
</feature>
<keyword evidence="4 5" id="KW-0472">Membrane</keyword>
<dbReference type="InterPro" id="IPR003825">
    <property type="entry name" value="Colicin-V_CvpA"/>
</dbReference>
<dbReference type="STRING" id="264199.stu1763"/>
<reference evidence="6 7" key="1">
    <citation type="journal article" date="2004" name="Nat. Biotechnol.">
        <title>Complete sequence and comparative genome analysis of the dairy bacterium Streptococcus thermophilus.</title>
        <authorList>
            <person name="Bolotin A."/>
            <person name="Quinquis B."/>
            <person name="Renault P."/>
            <person name="Sorokin A."/>
            <person name="Ehrlich S.D."/>
            <person name="Kulakauskas S."/>
            <person name="Lapidus A."/>
            <person name="Goltsman E."/>
            <person name="Mazur M."/>
            <person name="Pusch G.D."/>
            <person name="Fonstein M."/>
            <person name="Overbeek R."/>
            <person name="Kyprides N."/>
            <person name="Purnelle B."/>
            <person name="Prozzi D."/>
            <person name="Ngui K."/>
            <person name="Masuy D."/>
            <person name="Hancy F."/>
            <person name="Burteau S."/>
            <person name="Boutry M."/>
            <person name="Delcour J."/>
            <person name="Goffeau A."/>
            <person name="Hols P."/>
        </authorList>
    </citation>
    <scope>NUCLEOTIDE SEQUENCE [LARGE SCALE GENOMIC DNA]</scope>
    <source>
        <strain evidence="7">ATCC BAA-250 / LMG 18311</strain>
    </source>
</reference>
<comment type="subcellular location">
    <subcellularLocation>
        <location evidence="1">Membrane</location>
        <topology evidence="1">Multi-pass membrane protein</topology>
    </subcellularLocation>
</comment>
<dbReference type="AlphaFoldDB" id="Q5M2P4"/>
<dbReference type="eggNOG" id="COG1286">
    <property type="taxonomic scope" value="Bacteria"/>
</dbReference>
<dbReference type="GeneID" id="66899498"/>
<sequence>MIGFLVLALMAWNFYIGYRRGLFMQAYYVVSVIIAMCVAAYFYKSLGEAINLWVPYTNPTKDASVAFFTDQNIFSLDRVYYAGVAYFAIYCVAYYGLRFLGIFFHFVRIERLDQTRFKVIGGVLASLVSLVPLTMLGNILATVPINNIQTVLSSSWVLRLLINWNFPVSQIIQYLWTSVI</sequence>
<dbReference type="Proteomes" id="UP000001170">
    <property type="component" value="Chromosome"/>
</dbReference>
<dbReference type="KEGG" id="stl:stu1763"/>
<feature type="transmembrane region" description="Helical" evidence="5">
    <location>
        <begin position="21"/>
        <end position="43"/>
    </location>
</feature>
<dbReference type="GO" id="GO:0009403">
    <property type="term" value="P:toxin biosynthetic process"/>
    <property type="evidence" value="ECO:0007669"/>
    <property type="project" value="InterPro"/>
</dbReference>
<feature type="transmembrane region" description="Helical" evidence="5">
    <location>
        <begin position="84"/>
        <end position="107"/>
    </location>
</feature>
<evidence type="ECO:0000313" key="6">
    <source>
        <dbReference type="EMBL" id="AAV61362.1"/>
    </source>
</evidence>
<dbReference type="RefSeq" id="WP_011226556.1">
    <property type="nucleotide sequence ID" value="NC_006448.1"/>
</dbReference>
<organism evidence="6 7">
    <name type="scientific">Streptococcus thermophilus (strain ATCC BAA-250 / LMG 18311)</name>
    <dbReference type="NCBI Taxonomy" id="264199"/>
    <lineage>
        <taxon>Bacteria</taxon>
        <taxon>Bacillati</taxon>
        <taxon>Bacillota</taxon>
        <taxon>Bacilli</taxon>
        <taxon>Lactobacillales</taxon>
        <taxon>Streptococcaceae</taxon>
        <taxon>Streptococcus</taxon>
    </lineage>
</organism>
<protein>
    <submittedName>
        <fullName evidence="6">Conserved hypothetical, predicted membrane protein (TMS4)</fullName>
    </submittedName>
</protein>